<evidence type="ECO:0000313" key="4">
    <source>
        <dbReference type="Proteomes" id="UP000298484"/>
    </source>
</evidence>
<dbReference type="InterPro" id="IPR011251">
    <property type="entry name" value="Luciferase-like_dom"/>
</dbReference>
<protein>
    <submittedName>
        <fullName evidence="3">LLM class flavin-dependent oxidoreductase</fullName>
    </submittedName>
</protein>
<comment type="caution">
    <text evidence="3">The sequence shown here is derived from an EMBL/GenBank/DDBJ whole genome shotgun (WGS) entry which is preliminary data.</text>
</comment>
<dbReference type="PANTHER" id="PTHR30137">
    <property type="entry name" value="LUCIFERASE-LIKE MONOOXYGENASE"/>
    <property type="match status" value="1"/>
</dbReference>
<comment type="similarity">
    <text evidence="1">To bacterial alkanal monooxygenase alpha and beta chains.</text>
</comment>
<dbReference type="InterPro" id="IPR019949">
    <property type="entry name" value="CmoO-like"/>
</dbReference>
<dbReference type="SUPFAM" id="SSF51679">
    <property type="entry name" value="Bacterial luciferase-like"/>
    <property type="match status" value="1"/>
</dbReference>
<dbReference type="Gene3D" id="3.20.20.30">
    <property type="entry name" value="Luciferase-like domain"/>
    <property type="match status" value="1"/>
</dbReference>
<dbReference type="InterPro" id="IPR036661">
    <property type="entry name" value="Luciferase-like_sf"/>
</dbReference>
<sequence length="335" mass="37196">MKLSILDQSPISRDSTPQEALKASVDLAKLGDELGYTRYWIAEHHDFAGLACPNPDVMLGIIGSRTERIRIGAGAVLLPHYKPFRVAETYNLLATLYPGRVDLGIGRAPGGSAEASMALSGNFLENVRQMPEKLDELLRFFRNDFASDDMYGKIRPTPVPDRLPQPWMLGTSEKSAKAAAENGLPYTFGKFMSGGDGSSIIKTYNDAFAERHPDKTPEKIVTVSVICAETSEEARDLALSTQLSTILRDKGEGDGKVPTVTEAKNYAYSDEEKEKIADIKQNLIVGNPREVREQLEQLQAEYNVHEWMIVTITHSYEARKKSYELLAREVLLATE</sequence>
<dbReference type="FunFam" id="3.20.20.30:FF:000002">
    <property type="entry name" value="LLM class flavin-dependent oxidoreductase"/>
    <property type="match status" value="1"/>
</dbReference>
<keyword evidence="4" id="KW-1185">Reference proteome</keyword>
<accession>A0A4Y9A8Q7</accession>
<dbReference type="NCBIfam" id="TIGR03558">
    <property type="entry name" value="oxido_grp_1"/>
    <property type="match status" value="1"/>
</dbReference>
<name>A0A4Y9A8Q7_9BACI</name>
<dbReference type="Pfam" id="PF00296">
    <property type="entry name" value="Bac_luciferase"/>
    <property type="match status" value="1"/>
</dbReference>
<dbReference type="Proteomes" id="UP000298484">
    <property type="component" value="Unassembled WGS sequence"/>
</dbReference>
<feature type="domain" description="Luciferase-like" evidence="2">
    <location>
        <begin position="1"/>
        <end position="299"/>
    </location>
</feature>
<dbReference type="RefSeq" id="WP_135111124.1">
    <property type="nucleotide sequence ID" value="NZ_SRHY01000038.1"/>
</dbReference>
<proteinExistence type="predicted"/>
<dbReference type="EMBL" id="SRHY01000038">
    <property type="protein sequence ID" value="TFJ91815.1"/>
    <property type="molecule type" value="Genomic_DNA"/>
</dbReference>
<gene>
    <name evidence="3" type="ORF">E4U82_15680</name>
</gene>
<evidence type="ECO:0000313" key="3">
    <source>
        <dbReference type="EMBL" id="TFJ91815.1"/>
    </source>
</evidence>
<dbReference type="GO" id="GO:0016705">
    <property type="term" value="F:oxidoreductase activity, acting on paired donors, with incorporation or reduction of molecular oxygen"/>
    <property type="evidence" value="ECO:0007669"/>
    <property type="project" value="InterPro"/>
</dbReference>
<evidence type="ECO:0000259" key="2">
    <source>
        <dbReference type="Pfam" id="PF00296"/>
    </source>
</evidence>
<organism evidence="3 4">
    <name type="scientific">Lentibacillus salicampi</name>
    <dbReference type="NCBI Taxonomy" id="175306"/>
    <lineage>
        <taxon>Bacteria</taxon>
        <taxon>Bacillati</taxon>
        <taxon>Bacillota</taxon>
        <taxon>Bacilli</taxon>
        <taxon>Bacillales</taxon>
        <taxon>Bacillaceae</taxon>
        <taxon>Lentibacillus</taxon>
    </lineage>
</organism>
<reference evidence="3 4" key="1">
    <citation type="submission" date="2019-03" db="EMBL/GenBank/DDBJ databases">
        <title>Genome sequence of Lentibacillus salicampi ATCC BAA-719.</title>
        <authorList>
            <person name="Maclea K.S."/>
            <person name="Simoes Junior M."/>
        </authorList>
    </citation>
    <scope>NUCLEOTIDE SEQUENCE [LARGE SCALE GENOMIC DNA]</scope>
    <source>
        <strain evidence="3 4">ATCC BAA-719</strain>
    </source>
</reference>
<evidence type="ECO:0000256" key="1">
    <source>
        <dbReference type="ARBA" id="ARBA00007789"/>
    </source>
</evidence>
<dbReference type="PANTHER" id="PTHR30137:SF20">
    <property type="entry name" value="N-ACETYL-S-ALKYLCYSTEINE MONOOXYGENASE"/>
    <property type="match status" value="1"/>
</dbReference>
<dbReference type="InterPro" id="IPR050766">
    <property type="entry name" value="Bact_Lucif_Oxidored"/>
</dbReference>
<dbReference type="OrthoDB" id="9780518at2"/>
<dbReference type="AlphaFoldDB" id="A0A4Y9A8Q7"/>
<dbReference type="GO" id="GO:0005829">
    <property type="term" value="C:cytosol"/>
    <property type="evidence" value="ECO:0007669"/>
    <property type="project" value="TreeGrafter"/>
</dbReference>